<evidence type="ECO:0000313" key="2">
    <source>
        <dbReference type="Proteomes" id="UP000814140"/>
    </source>
</evidence>
<keyword evidence="2" id="KW-1185">Reference proteome</keyword>
<reference evidence="1" key="2">
    <citation type="journal article" date="2022" name="New Phytol.">
        <title>Evolutionary transition to the ectomycorrhizal habit in the genomes of a hyperdiverse lineage of mushroom-forming fungi.</title>
        <authorList>
            <person name="Looney B."/>
            <person name="Miyauchi S."/>
            <person name="Morin E."/>
            <person name="Drula E."/>
            <person name="Courty P.E."/>
            <person name="Kohler A."/>
            <person name="Kuo A."/>
            <person name="LaButti K."/>
            <person name="Pangilinan J."/>
            <person name="Lipzen A."/>
            <person name="Riley R."/>
            <person name="Andreopoulos W."/>
            <person name="He G."/>
            <person name="Johnson J."/>
            <person name="Nolan M."/>
            <person name="Tritt A."/>
            <person name="Barry K.W."/>
            <person name="Grigoriev I.V."/>
            <person name="Nagy L.G."/>
            <person name="Hibbett D."/>
            <person name="Henrissat B."/>
            <person name="Matheny P.B."/>
            <person name="Labbe J."/>
            <person name="Martin F.M."/>
        </authorList>
    </citation>
    <scope>NUCLEOTIDE SEQUENCE</scope>
    <source>
        <strain evidence="1">HHB10654</strain>
    </source>
</reference>
<dbReference type="EMBL" id="MU277231">
    <property type="protein sequence ID" value="KAI0058899.1"/>
    <property type="molecule type" value="Genomic_DNA"/>
</dbReference>
<organism evidence="1 2">
    <name type="scientific">Artomyces pyxidatus</name>
    <dbReference type="NCBI Taxonomy" id="48021"/>
    <lineage>
        <taxon>Eukaryota</taxon>
        <taxon>Fungi</taxon>
        <taxon>Dikarya</taxon>
        <taxon>Basidiomycota</taxon>
        <taxon>Agaricomycotina</taxon>
        <taxon>Agaricomycetes</taxon>
        <taxon>Russulales</taxon>
        <taxon>Auriscalpiaceae</taxon>
        <taxon>Artomyces</taxon>
    </lineage>
</organism>
<proteinExistence type="predicted"/>
<evidence type="ECO:0000313" key="1">
    <source>
        <dbReference type="EMBL" id="KAI0058899.1"/>
    </source>
</evidence>
<sequence length="136" mass="14959">MDSSLAVLSESLAALSLTLLSSCRLSTSPVIRSMDPQPLSPENSQSLSTTRHISDVTILHHFKKTTIDFGQRLSMTTIRSGSESQSNATHSILSHKEITMGPVGMHIGPWKLLDCVLRFESFRIYIHVDQRPIGAA</sequence>
<comment type="caution">
    <text evidence="1">The sequence shown here is derived from an EMBL/GenBank/DDBJ whole genome shotgun (WGS) entry which is preliminary data.</text>
</comment>
<accession>A0ACB8SQN1</accession>
<name>A0ACB8SQN1_9AGAM</name>
<protein>
    <submittedName>
        <fullName evidence="1">Uncharacterized protein</fullName>
    </submittedName>
</protein>
<dbReference type="Proteomes" id="UP000814140">
    <property type="component" value="Unassembled WGS sequence"/>
</dbReference>
<reference evidence="1" key="1">
    <citation type="submission" date="2021-03" db="EMBL/GenBank/DDBJ databases">
        <authorList>
            <consortium name="DOE Joint Genome Institute"/>
            <person name="Ahrendt S."/>
            <person name="Looney B.P."/>
            <person name="Miyauchi S."/>
            <person name="Morin E."/>
            <person name="Drula E."/>
            <person name="Courty P.E."/>
            <person name="Chicoki N."/>
            <person name="Fauchery L."/>
            <person name="Kohler A."/>
            <person name="Kuo A."/>
            <person name="Labutti K."/>
            <person name="Pangilinan J."/>
            <person name="Lipzen A."/>
            <person name="Riley R."/>
            <person name="Andreopoulos W."/>
            <person name="He G."/>
            <person name="Johnson J."/>
            <person name="Barry K.W."/>
            <person name="Grigoriev I.V."/>
            <person name="Nagy L."/>
            <person name="Hibbett D."/>
            <person name="Henrissat B."/>
            <person name="Matheny P.B."/>
            <person name="Labbe J."/>
            <person name="Martin F."/>
        </authorList>
    </citation>
    <scope>NUCLEOTIDE SEQUENCE</scope>
    <source>
        <strain evidence="1">HHB10654</strain>
    </source>
</reference>
<gene>
    <name evidence="1" type="ORF">BV25DRAFT_1187309</name>
</gene>